<dbReference type="AlphaFoldDB" id="A0A7I7ZK37"/>
<feature type="transmembrane region" description="Helical" evidence="2">
    <location>
        <begin position="146"/>
        <end position="170"/>
    </location>
</feature>
<accession>A0A7I7ZK37</accession>
<dbReference type="InterPro" id="IPR036465">
    <property type="entry name" value="vWFA_dom_sf"/>
</dbReference>
<proteinExistence type="predicted"/>
<protein>
    <submittedName>
        <fullName evidence="3">Uncharacterized protein</fullName>
    </submittedName>
</protein>
<comment type="caution">
    <text evidence="3">The sequence shown here is derived from an EMBL/GenBank/DDBJ whole genome shotgun (WGS) entry which is preliminary data.</text>
</comment>
<evidence type="ECO:0000313" key="4">
    <source>
        <dbReference type="Proteomes" id="UP000309984"/>
    </source>
</evidence>
<dbReference type="Gene3D" id="3.40.50.410">
    <property type="entry name" value="von Willebrand factor, type A domain"/>
    <property type="match status" value="1"/>
</dbReference>
<evidence type="ECO:0000256" key="1">
    <source>
        <dbReference type="SAM" id="MobiDB-lite"/>
    </source>
</evidence>
<feature type="region of interest" description="Disordered" evidence="1">
    <location>
        <begin position="1"/>
        <end position="133"/>
    </location>
</feature>
<organism evidence="3 4">
    <name type="scientific">Mycolicibacterium phocaicum</name>
    <dbReference type="NCBI Taxonomy" id="319706"/>
    <lineage>
        <taxon>Bacteria</taxon>
        <taxon>Bacillati</taxon>
        <taxon>Actinomycetota</taxon>
        <taxon>Actinomycetes</taxon>
        <taxon>Mycobacteriales</taxon>
        <taxon>Mycobacteriaceae</taxon>
        <taxon>Mycolicibacterium</taxon>
    </lineage>
</organism>
<evidence type="ECO:0000256" key="2">
    <source>
        <dbReference type="SAM" id="Phobius"/>
    </source>
</evidence>
<dbReference type="SUPFAM" id="SSF53300">
    <property type="entry name" value="vWA-like"/>
    <property type="match status" value="1"/>
</dbReference>
<keyword evidence="2" id="KW-0812">Transmembrane</keyword>
<keyword evidence="2" id="KW-1133">Transmembrane helix</keyword>
<feature type="compositionally biased region" description="Low complexity" evidence="1">
    <location>
        <begin position="58"/>
        <end position="69"/>
    </location>
</feature>
<gene>
    <name evidence="3" type="ORF">C1S79_14255</name>
</gene>
<keyword evidence="2" id="KW-0472">Membrane</keyword>
<sequence length="704" mass="72344">MGRHRAPDDDDSNADESRDDAISDYDALSPDIPEADDTATGAMGFRVPDDWAEMHGMSAADTPRAATPSPATPPADNGDRYETDEPNADYGEPDYSDQPDLTGADSITQAFPSVPRRASVRSHGGDWEGGEWTGSHRAIQTKRRGVSVGVIAALVTVVVVVAAVILWRFFGSVLSDRSREASARCVSGSVSVPVLADPSISDALNSLAGKYSQSAAPIGDKCVKVEVKASDPTTVVDGVVNKWPSNLGPRPALWIPASSVSAARLVAGAGEQAVSGDAKSLATSPVLLAVRPQLKDALSQQNWGTLPALQTTPTALDGLSLPGWGSLRLAVPTADNSDAAYLAAEAVAAAAADGGPVNAGAGAVHRLTAAQPKLADPKASTALDALISASDPATAPVHAVVTTEQQLYQRSQHTDNAKGKLAAWLPPGAPAVADYPAVLLAGEGLSHEAVTAASEFERFLRKPEQLAELSKAGFRVDGGNPPKNDVVNLGSLPDALSVGDTGTRATLANAVGGTSKAAAVTIMLDQSMPTSDGAKTRLGNVTTALMDRLKAMSPNSSVGLWTFDGVSGRNEIPAAPLSDQAHASQLISNLNNQSSSGGGHVSFTTLRMLYGDAISKYVDGQANSILLITSGPHTDQSLDGQGLQDYIKSAFDPARPVAVNVIDIGGDSDGSTWQAVAQLTGGTFTGMPTSVTPELANAVAAALP</sequence>
<name>A0A7I7ZK37_9MYCO</name>
<dbReference type="InterPro" id="IPR002035">
    <property type="entry name" value="VWF_A"/>
</dbReference>
<dbReference type="Proteomes" id="UP000309984">
    <property type="component" value="Unassembled WGS sequence"/>
</dbReference>
<keyword evidence="4" id="KW-1185">Reference proteome</keyword>
<dbReference type="PROSITE" id="PS50234">
    <property type="entry name" value="VWFA"/>
    <property type="match status" value="1"/>
</dbReference>
<evidence type="ECO:0000313" key="3">
    <source>
        <dbReference type="EMBL" id="TLH67035.1"/>
    </source>
</evidence>
<reference evidence="3 4" key="1">
    <citation type="submission" date="2018-01" db="EMBL/GenBank/DDBJ databases">
        <title>Comparative genomics of Mycobacterium mucogenicum and Mycobacterium neoaurum clade members emphasizing tRNA and non-coding RNA.</title>
        <authorList>
            <person name="Behra P.R.K."/>
            <person name="Pettersson B.M.F."/>
            <person name="Das S."/>
            <person name="Dasgupta S."/>
            <person name="Kirsebom L.A."/>
        </authorList>
    </citation>
    <scope>NUCLEOTIDE SEQUENCE [LARGE SCALE GENOMIC DNA]</scope>
    <source>
        <strain evidence="3 4">DSM 45104</strain>
    </source>
</reference>
<dbReference type="RefSeq" id="WP_138249415.1">
    <property type="nucleotide sequence ID" value="NZ_AP022616.1"/>
</dbReference>
<dbReference type="EMBL" id="POTM01000036">
    <property type="protein sequence ID" value="TLH67035.1"/>
    <property type="molecule type" value="Genomic_DNA"/>
</dbReference>
<feature type="compositionally biased region" description="Acidic residues" evidence="1">
    <location>
        <begin position="84"/>
        <end position="97"/>
    </location>
</feature>